<evidence type="ECO:0000313" key="1">
    <source>
        <dbReference type="EMBL" id="GAA2501322.1"/>
    </source>
</evidence>
<evidence type="ECO:0000313" key="2">
    <source>
        <dbReference type="Proteomes" id="UP001500730"/>
    </source>
</evidence>
<accession>A0ABN3MG62</accession>
<gene>
    <name evidence="1" type="ORF">GCM10009858_44440</name>
</gene>
<sequence>MLSAKNWDAGGVGMEGVGASRMAIAHNSWSMRALMQGGPSRCHRCRPGVSHAMHCPFGQSHPIRVPQGWGMSTIEVRLGEASVFIESGVFTALLDASVASSRAPYLHALETSRIKFGELVQLARIADIPYVLFFAPRETVDDQLKKKSDKLLAGVSKDAFSLNSRSQVRLADVELIVKDLLRKQETLKRLDRSLTANKVVGCLRRSRALVEDDARLLSAALGFTSNDLKTCRTKSLALELLISRFEARQILVAQSQQNFMPQRLPQHAKFSGLCVRDKKIPFIFLTSGDAGENFEPEGRRVFTLVLLAVFVAHAKFAPVTYSDRSADPITSREYELTEEILMPRSEVQDLRVSGLDDIRAPADTHRVTPSAFVMRARRLGLIDRVEAEDHLSELAREFAARPKRQARSPLAVNALRKYNGVEFSQRMLNQLDRGSISRGEFCRVVLQNKIKPEQIHQFREAL</sequence>
<organism evidence="1 2">
    <name type="scientific">Terrabacter carboxydivorans</name>
    <dbReference type="NCBI Taxonomy" id="619730"/>
    <lineage>
        <taxon>Bacteria</taxon>
        <taxon>Bacillati</taxon>
        <taxon>Actinomycetota</taxon>
        <taxon>Actinomycetes</taxon>
        <taxon>Micrococcales</taxon>
        <taxon>Intrasporangiaceae</taxon>
        <taxon>Terrabacter</taxon>
    </lineage>
</organism>
<reference evidence="1 2" key="1">
    <citation type="journal article" date="2019" name="Int. J. Syst. Evol. Microbiol.">
        <title>The Global Catalogue of Microorganisms (GCM) 10K type strain sequencing project: providing services to taxonomists for standard genome sequencing and annotation.</title>
        <authorList>
            <consortium name="The Broad Institute Genomics Platform"/>
            <consortium name="The Broad Institute Genome Sequencing Center for Infectious Disease"/>
            <person name="Wu L."/>
            <person name="Ma J."/>
        </authorList>
    </citation>
    <scope>NUCLEOTIDE SEQUENCE [LARGE SCALE GENOMIC DNA]</scope>
    <source>
        <strain evidence="1 2">JCM 16259</strain>
    </source>
</reference>
<proteinExistence type="predicted"/>
<name>A0ABN3MG62_9MICO</name>
<dbReference type="Proteomes" id="UP001500730">
    <property type="component" value="Unassembled WGS sequence"/>
</dbReference>
<evidence type="ECO:0008006" key="3">
    <source>
        <dbReference type="Google" id="ProtNLM"/>
    </source>
</evidence>
<keyword evidence="2" id="KW-1185">Reference proteome</keyword>
<protein>
    <recommendedName>
        <fullName evidence="3">PIN domain-containing protein</fullName>
    </recommendedName>
</protein>
<comment type="caution">
    <text evidence="1">The sequence shown here is derived from an EMBL/GenBank/DDBJ whole genome shotgun (WGS) entry which is preliminary data.</text>
</comment>
<dbReference type="EMBL" id="BAAARE010000033">
    <property type="protein sequence ID" value="GAA2501322.1"/>
    <property type="molecule type" value="Genomic_DNA"/>
</dbReference>